<sequence>SLYCNPKGTMDLTACQNFSLTLSLPHFYLGDSHLNDYVTGLRAEKKLHESFVSIEPRSGISLTFAIRFQINIKLKRFESLTKFAANVSEGIFPILWTEDVIL</sequence>
<name>A0A482VZX7_ASBVE</name>
<keyword evidence="6" id="KW-0552">Olfaction</keyword>
<evidence type="ECO:0000256" key="8">
    <source>
        <dbReference type="ARBA" id="ARBA00023136"/>
    </source>
</evidence>
<keyword evidence="4" id="KW-0716">Sensory transduction</keyword>
<keyword evidence="13" id="KW-1185">Reference proteome</keyword>
<dbReference type="GO" id="GO:0007608">
    <property type="term" value="P:sensory perception of smell"/>
    <property type="evidence" value="ECO:0007669"/>
    <property type="project" value="UniProtKB-KW"/>
</dbReference>
<gene>
    <name evidence="12" type="ORF">BDFB_009887</name>
</gene>
<keyword evidence="11" id="KW-0325">Glycoprotein</keyword>
<dbReference type="EMBL" id="QDEB01045920">
    <property type="protein sequence ID" value="RZC38173.1"/>
    <property type="molecule type" value="Genomic_DNA"/>
</dbReference>
<evidence type="ECO:0000256" key="2">
    <source>
        <dbReference type="ARBA" id="ARBA00010532"/>
    </source>
</evidence>
<comment type="subcellular location">
    <subcellularLocation>
        <location evidence="1">Cell membrane</location>
        <topology evidence="1">Multi-pass membrane protein</topology>
    </subcellularLocation>
</comment>
<proteinExistence type="inferred from homology"/>
<evidence type="ECO:0000256" key="7">
    <source>
        <dbReference type="ARBA" id="ARBA00022989"/>
    </source>
</evidence>
<dbReference type="Proteomes" id="UP000292052">
    <property type="component" value="Unassembled WGS sequence"/>
</dbReference>
<evidence type="ECO:0000256" key="9">
    <source>
        <dbReference type="ARBA" id="ARBA00023157"/>
    </source>
</evidence>
<dbReference type="PRINTS" id="PR01609">
    <property type="entry name" value="CD36FAMILY"/>
</dbReference>
<keyword evidence="3" id="KW-1003">Cell membrane</keyword>
<evidence type="ECO:0000256" key="4">
    <source>
        <dbReference type="ARBA" id="ARBA00022606"/>
    </source>
</evidence>
<evidence type="ECO:0000256" key="10">
    <source>
        <dbReference type="ARBA" id="ARBA00023170"/>
    </source>
</evidence>
<dbReference type="InterPro" id="IPR002159">
    <property type="entry name" value="CD36_fam"/>
</dbReference>
<evidence type="ECO:0000256" key="1">
    <source>
        <dbReference type="ARBA" id="ARBA00004651"/>
    </source>
</evidence>
<evidence type="ECO:0000256" key="5">
    <source>
        <dbReference type="ARBA" id="ARBA00022692"/>
    </source>
</evidence>
<dbReference type="GO" id="GO:0005886">
    <property type="term" value="C:plasma membrane"/>
    <property type="evidence" value="ECO:0007669"/>
    <property type="project" value="UniProtKB-SubCell"/>
</dbReference>
<dbReference type="PANTHER" id="PTHR11923">
    <property type="entry name" value="SCAVENGER RECEPTOR CLASS B TYPE-1 SR-B1"/>
    <property type="match status" value="1"/>
</dbReference>
<evidence type="ECO:0000256" key="6">
    <source>
        <dbReference type="ARBA" id="ARBA00022725"/>
    </source>
</evidence>
<keyword evidence="9" id="KW-1015">Disulfide bond</keyword>
<evidence type="ECO:0000313" key="13">
    <source>
        <dbReference type="Proteomes" id="UP000292052"/>
    </source>
</evidence>
<organism evidence="12 13">
    <name type="scientific">Asbolus verrucosus</name>
    <name type="common">Desert ironclad beetle</name>
    <dbReference type="NCBI Taxonomy" id="1661398"/>
    <lineage>
        <taxon>Eukaryota</taxon>
        <taxon>Metazoa</taxon>
        <taxon>Ecdysozoa</taxon>
        <taxon>Arthropoda</taxon>
        <taxon>Hexapoda</taxon>
        <taxon>Insecta</taxon>
        <taxon>Pterygota</taxon>
        <taxon>Neoptera</taxon>
        <taxon>Endopterygota</taxon>
        <taxon>Coleoptera</taxon>
        <taxon>Polyphaga</taxon>
        <taxon>Cucujiformia</taxon>
        <taxon>Tenebrionidae</taxon>
        <taxon>Pimeliinae</taxon>
        <taxon>Asbolus</taxon>
    </lineage>
</organism>
<comment type="similarity">
    <text evidence="2">Belongs to the CD36 family.</text>
</comment>
<dbReference type="PANTHER" id="PTHR11923:SF69">
    <property type="entry name" value="SENSORY NEURON MEMBRANE PROTEIN 1"/>
    <property type="match status" value="1"/>
</dbReference>
<keyword evidence="10" id="KW-0675">Receptor</keyword>
<accession>A0A482VZX7</accession>
<dbReference type="Pfam" id="PF01130">
    <property type="entry name" value="CD36"/>
    <property type="match status" value="1"/>
</dbReference>
<dbReference type="GO" id="GO:0005044">
    <property type="term" value="F:scavenger receptor activity"/>
    <property type="evidence" value="ECO:0007669"/>
    <property type="project" value="TreeGrafter"/>
</dbReference>
<evidence type="ECO:0000313" key="12">
    <source>
        <dbReference type="EMBL" id="RZC38173.1"/>
    </source>
</evidence>
<protein>
    <submittedName>
        <fullName evidence="12">CD36 domain containing protein</fullName>
    </submittedName>
</protein>
<keyword evidence="7" id="KW-1133">Transmembrane helix</keyword>
<evidence type="ECO:0000256" key="3">
    <source>
        <dbReference type="ARBA" id="ARBA00022475"/>
    </source>
</evidence>
<reference evidence="12 13" key="1">
    <citation type="submission" date="2017-03" db="EMBL/GenBank/DDBJ databases">
        <title>Genome of the blue death feigning beetle - Asbolus verrucosus.</title>
        <authorList>
            <person name="Rider S.D."/>
        </authorList>
    </citation>
    <scope>NUCLEOTIDE SEQUENCE [LARGE SCALE GENOMIC DNA]</scope>
    <source>
        <strain evidence="12">Butters</strain>
        <tissue evidence="12">Head and leg muscle</tissue>
    </source>
</reference>
<evidence type="ECO:0000256" key="11">
    <source>
        <dbReference type="ARBA" id="ARBA00023180"/>
    </source>
</evidence>
<feature type="non-terminal residue" evidence="12">
    <location>
        <position position="1"/>
    </location>
</feature>
<keyword evidence="5" id="KW-0812">Transmembrane</keyword>
<dbReference type="AlphaFoldDB" id="A0A482VZX7"/>
<dbReference type="OrthoDB" id="6752797at2759"/>
<keyword evidence="8" id="KW-0472">Membrane</keyword>
<dbReference type="GO" id="GO:0005737">
    <property type="term" value="C:cytoplasm"/>
    <property type="evidence" value="ECO:0007669"/>
    <property type="project" value="TreeGrafter"/>
</dbReference>
<comment type="caution">
    <text evidence="12">The sequence shown here is derived from an EMBL/GenBank/DDBJ whole genome shotgun (WGS) entry which is preliminary data.</text>
</comment>